<proteinExistence type="predicted"/>
<feature type="non-terminal residue" evidence="2">
    <location>
        <position position="61"/>
    </location>
</feature>
<dbReference type="NCBIfam" id="TIGR01167">
    <property type="entry name" value="LPXTG_anchor"/>
    <property type="match status" value="1"/>
</dbReference>
<comment type="caution">
    <text evidence="2">The sequence shown here is derived from an EMBL/GenBank/DDBJ whole genome shotgun (WGS) entry which is preliminary data.</text>
</comment>
<dbReference type="EMBL" id="ABXA01000026">
    <property type="protein sequence ID" value="EEB36110.1"/>
    <property type="molecule type" value="Genomic_DNA"/>
</dbReference>
<keyword evidence="1" id="KW-0472">Membrane</keyword>
<reference evidence="2 3" key="1">
    <citation type="submission" date="2008-09" db="EMBL/GenBank/DDBJ databases">
        <authorList>
            <person name="Fulton L."/>
            <person name="Clifton S."/>
            <person name="Fulton B."/>
            <person name="Xu J."/>
            <person name="Minx P."/>
            <person name="Pepin K.H."/>
            <person name="Johnson M."/>
            <person name="Thiruvilangam P."/>
            <person name="Bhonagiri V."/>
            <person name="Nash W.E."/>
            <person name="Mardis E.R."/>
            <person name="Wilson R.K."/>
        </authorList>
    </citation>
    <scope>NUCLEOTIDE SEQUENCE [LARGE SCALE GENOMIC DNA]</scope>
    <source>
        <strain evidence="2 3">DSM 7454</strain>
    </source>
</reference>
<evidence type="ECO:0000256" key="1">
    <source>
        <dbReference type="SAM" id="Phobius"/>
    </source>
</evidence>
<evidence type="ECO:0000313" key="3">
    <source>
        <dbReference type="Proteomes" id="UP000005451"/>
    </source>
</evidence>
<dbReference type="STRING" id="561177.ANHYDRO_01021"/>
<gene>
    <name evidence="2" type="ORF">ANHYDRO_01021</name>
</gene>
<accession>B6W8X0</accession>
<keyword evidence="1" id="KW-1133">Transmembrane helix</keyword>
<reference evidence="2 3" key="2">
    <citation type="submission" date="2008-10" db="EMBL/GenBank/DDBJ databases">
        <title>Draft genome sequence of Anaerococcus hydrogenalis (DSM 7454).</title>
        <authorList>
            <person name="Sudarsanam P."/>
            <person name="Ley R."/>
            <person name="Guruge J."/>
            <person name="Turnbaugh P.J."/>
            <person name="Mahowald M."/>
            <person name="Liep D."/>
            <person name="Gordon J."/>
        </authorList>
    </citation>
    <scope>NUCLEOTIDE SEQUENCE [LARGE SCALE GENOMIC DNA]</scope>
    <source>
        <strain evidence="2 3">DSM 7454</strain>
    </source>
</reference>
<protein>
    <submittedName>
        <fullName evidence="2">Uncharacterized protein</fullName>
    </submittedName>
</protein>
<evidence type="ECO:0000313" key="2">
    <source>
        <dbReference type="EMBL" id="EEB36110.1"/>
    </source>
</evidence>
<organism evidence="2 3">
    <name type="scientific">Anaerococcus hydrogenalis DSM 7454</name>
    <dbReference type="NCBI Taxonomy" id="561177"/>
    <lineage>
        <taxon>Bacteria</taxon>
        <taxon>Bacillati</taxon>
        <taxon>Bacillota</taxon>
        <taxon>Tissierellia</taxon>
        <taxon>Tissierellales</taxon>
        <taxon>Peptoniphilaceae</taxon>
        <taxon>Anaerococcus</taxon>
    </lineage>
</organism>
<keyword evidence="1" id="KW-0812">Transmembrane</keyword>
<feature type="transmembrane region" description="Helical" evidence="1">
    <location>
        <begin position="20"/>
        <end position="40"/>
    </location>
</feature>
<dbReference type="AlphaFoldDB" id="B6W8X0"/>
<sequence length="61" mass="6690">MEKTKTVINKDNTNKNPKTGVASLSTVLSSLGISLSALGFSKKKEKINKNNKKMLDFSLTF</sequence>
<dbReference type="Proteomes" id="UP000005451">
    <property type="component" value="Unassembled WGS sequence"/>
</dbReference>
<dbReference type="RefSeq" id="WP_004814019.1">
    <property type="nucleotide sequence ID" value="NZ_ABXA01000026.1"/>
</dbReference>
<name>B6W8X0_9FIRM</name>